<evidence type="ECO:0000256" key="1">
    <source>
        <dbReference type="SAM" id="Phobius"/>
    </source>
</evidence>
<organism evidence="2 3">
    <name type="scientific">Siccirubricoccus deserti</name>
    <dbReference type="NCBI Taxonomy" id="2013562"/>
    <lineage>
        <taxon>Bacteria</taxon>
        <taxon>Pseudomonadati</taxon>
        <taxon>Pseudomonadota</taxon>
        <taxon>Alphaproteobacteria</taxon>
        <taxon>Acetobacterales</taxon>
        <taxon>Roseomonadaceae</taxon>
        <taxon>Siccirubricoccus</taxon>
    </lineage>
</organism>
<dbReference type="Proteomes" id="UP000600101">
    <property type="component" value="Unassembled WGS sequence"/>
</dbReference>
<dbReference type="EMBL" id="JACOMF010000032">
    <property type="protein sequence ID" value="MBC4017633.1"/>
    <property type="molecule type" value="Genomic_DNA"/>
</dbReference>
<dbReference type="Pfam" id="PF14087">
    <property type="entry name" value="DUF4267"/>
    <property type="match status" value="1"/>
</dbReference>
<evidence type="ECO:0000313" key="2">
    <source>
        <dbReference type="EMBL" id="MBC4017633.1"/>
    </source>
</evidence>
<dbReference type="AlphaFoldDB" id="A0A9X0R2J9"/>
<accession>A0A9X0R2J9</accession>
<sequence length="113" mass="11233">MVLGVVFIAAPGLGGAIFGMPAPEGGGAAWLAVVGLRDLAFGGYILALARLSTRCAVGVVLGVTAVIPLGDVLILLAVRGLSSPGHLLLHLASAGVMAAAAAWMLRHQPSAEL</sequence>
<feature type="transmembrane region" description="Helical" evidence="1">
    <location>
        <begin position="87"/>
        <end position="105"/>
    </location>
</feature>
<proteinExistence type="predicted"/>
<keyword evidence="1" id="KW-0472">Membrane</keyword>
<keyword evidence="1" id="KW-0812">Transmembrane</keyword>
<dbReference type="RefSeq" id="WP_186772394.1">
    <property type="nucleotide sequence ID" value="NZ_JACOMF010000032.1"/>
</dbReference>
<name>A0A9X0R2J9_9PROT</name>
<evidence type="ECO:0000313" key="3">
    <source>
        <dbReference type="Proteomes" id="UP000600101"/>
    </source>
</evidence>
<comment type="caution">
    <text evidence="2">The sequence shown here is derived from an EMBL/GenBank/DDBJ whole genome shotgun (WGS) entry which is preliminary data.</text>
</comment>
<keyword evidence="3" id="KW-1185">Reference proteome</keyword>
<reference evidence="2" key="1">
    <citation type="submission" date="2020-08" db="EMBL/GenBank/DDBJ databases">
        <authorList>
            <person name="Hu Y."/>
            <person name="Nguyen S.V."/>
            <person name="Li F."/>
            <person name="Fanning S."/>
        </authorList>
    </citation>
    <scope>NUCLEOTIDE SEQUENCE</scope>
    <source>
        <strain evidence="2">SYSU D8009</strain>
    </source>
</reference>
<feature type="transmembrane region" description="Helical" evidence="1">
    <location>
        <begin position="56"/>
        <end position="81"/>
    </location>
</feature>
<feature type="transmembrane region" description="Helical" evidence="1">
    <location>
        <begin position="29"/>
        <end position="49"/>
    </location>
</feature>
<gene>
    <name evidence="2" type="ORF">H7965_20190</name>
</gene>
<dbReference type="InterPro" id="IPR025363">
    <property type="entry name" value="DUF4267"/>
</dbReference>
<protein>
    <submittedName>
        <fullName evidence="2">DUF4267 domain-containing protein</fullName>
    </submittedName>
</protein>
<keyword evidence="1" id="KW-1133">Transmembrane helix</keyword>